<dbReference type="PANTHER" id="PTHR33373:SF32">
    <property type="entry name" value="DUF4050 DOMAIN-CONTAINING PROTEIN"/>
    <property type="match status" value="1"/>
</dbReference>
<dbReference type="Proteomes" id="UP000807159">
    <property type="component" value="Chromosome 18"/>
</dbReference>
<dbReference type="AlphaFoldDB" id="A0A8T2WRW8"/>
<name>A0A8T2WRW8_POPDE</name>
<protein>
    <submittedName>
        <fullName evidence="1">Uncharacterized protein</fullName>
    </submittedName>
</protein>
<evidence type="ECO:0000313" key="1">
    <source>
        <dbReference type="EMBL" id="KAH8482751.1"/>
    </source>
</evidence>
<reference evidence="1" key="1">
    <citation type="journal article" date="2021" name="J. Hered.">
        <title>Genome Assembly of Salicaceae Populus deltoides (Eastern Cottonwood) I-69 Based on Nanopore Sequencing and Hi-C Technologies.</title>
        <authorList>
            <person name="Bai S."/>
            <person name="Wu H."/>
            <person name="Zhang J."/>
            <person name="Pan Z."/>
            <person name="Zhao W."/>
            <person name="Li Z."/>
            <person name="Tong C."/>
        </authorList>
    </citation>
    <scope>NUCLEOTIDE SEQUENCE</scope>
    <source>
        <tissue evidence="1">Leaf</tissue>
    </source>
</reference>
<keyword evidence="2" id="KW-1185">Reference proteome</keyword>
<gene>
    <name evidence="1" type="ORF">H0E87_030000</name>
</gene>
<dbReference type="PANTHER" id="PTHR33373">
    <property type="entry name" value="OS07G0479600 PROTEIN"/>
    <property type="match status" value="1"/>
</dbReference>
<accession>A0A8T2WRW8</accession>
<proteinExistence type="predicted"/>
<sequence>MSTKTAMVSGNQKSTIRGHSLRVLQPTKGLPQVTLYQDAQVPDNFSPMISCAGKLYEAQKCWEHIFDAISNEKHLIYITGWSVFTEITLTRDPKGPKPGGEPKLGELLKKKVWQFLCLFGMTELLLKNLRRMDLWQPMMKKLKSTSMARRCIAFCALAILMMEEAKFRASPFPGNINCSDGPLSVVALTGHGIAVSRCEGSSWFPLALMPEKSSIIKAMDQLRQGFTEGTKVHWLLQLQPISSVLPGAPLNPQNLNGLIVLSFLDLAFGSKNLSCHACECDCVDFFLLGSVISLHAWGGMYSRCSFLTQTGRSFGNKPFCSFAVFSGAYFRALLLLGMESFKRKCKAVFSSRGCFGCCAKPPTIIAIDASSKGLRVQKRSVKKSSKSNNFWSTSAGDMENSTMHSQGSLSSISTLNQQLDPSNAGSTSNSSEFVNRGKFKSFTGLIFCLS</sequence>
<comment type="caution">
    <text evidence="1">The sequence shown here is derived from an EMBL/GenBank/DDBJ whole genome shotgun (WGS) entry which is preliminary data.</text>
</comment>
<evidence type="ECO:0000313" key="2">
    <source>
        <dbReference type="Proteomes" id="UP000807159"/>
    </source>
</evidence>
<organism evidence="1 2">
    <name type="scientific">Populus deltoides</name>
    <name type="common">Eastern poplar</name>
    <name type="synonym">Eastern cottonwood</name>
    <dbReference type="NCBI Taxonomy" id="3696"/>
    <lineage>
        <taxon>Eukaryota</taxon>
        <taxon>Viridiplantae</taxon>
        <taxon>Streptophyta</taxon>
        <taxon>Embryophyta</taxon>
        <taxon>Tracheophyta</taxon>
        <taxon>Spermatophyta</taxon>
        <taxon>Magnoliopsida</taxon>
        <taxon>eudicotyledons</taxon>
        <taxon>Gunneridae</taxon>
        <taxon>Pentapetalae</taxon>
        <taxon>rosids</taxon>
        <taxon>fabids</taxon>
        <taxon>Malpighiales</taxon>
        <taxon>Salicaceae</taxon>
        <taxon>Saliceae</taxon>
        <taxon>Populus</taxon>
    </lineage>
</organism>
<dbReference type="EMBL" id="JACEGQ020000018">
    <property type="protein sequence ID" value="KAH8482751.1"/>
    <property type="molecule type" value="Genomic_DNA"/>
</dbReference>